<evidence type="ECO:0000313" key="2">
    <source>
        <dbReference type="EMBL" id="TDG36320.1"/>
    </source>
</evidence>
<evidence type="ECO:0000256" key="1">
    <source>
        <dbReference type="SAM" id="SignalP"/>
    </source>
</evidence>
<protein>
    <submittedName>
        <fullName evidence="2">Type IX secretion system membrane protein PorP/SprF</fullName>
    </submittedName>
</protein>
<dbReference type="EMBL" id="SJCY01000004">
    <property type="protein sequence ID" value="TDG36320.1"/>
    <property type="molecule type" value="Genomic_DNA"/>
</dbReference>
<feature type="signal peptide" evidence="1">
    <location>
        <begin position="1"/>
        <end position="28"/>
    </location>
</feature>
<proteinExistence type="predicted"/>
<keyword evidence="1" id="KW-0732">Signal</keyword>
<dbReference type="Proteomes" id="UP000295668">
    <property type="component" value="Unassembled WGS sequence"/>
</dbReference>
<evidence type="ECO:0000313" key="3">
    <source>
        <dbReference type="Proteomes" id="UP000295668"/>
    </source>
</evidence>
<dbReference type="Pfam" id="PF11751">
    <property type="entry name" value="PorP_SprF"/>
    <property type="match status" value="1"/>
</dbReference>
<feature type="chain" id="PRO_5020869170" evidence="1">
    <location>
        <begin position="29"/>
        <end position="326"/>
    </location>
</feature>
<dbReference type="NCBIfam" id="TIGR03519">
    <property type="entry name" value="T9SS_PorP_fam"/>
    <property type="match status" value="1"/>
</dbReference>
<accession>A0A4R5MKW0</accession>
<name>A0A4R5MKW0_9SPHI</name>
<dbReference type="AlphaFoldDB" id="A0A4R5MKW0"/>
<sequence length="326" mass="35681">MIIKMKIFLKNMMMVALTIIISSTVAKAQLEMQGSQFILDKTFINPAFMGTESQAMGNAQYQAVSGAQGSGAKAYTLSVGGNVNLPKVKSSIGFNAVKNTFGNDSYTVGYGNYVYHLPVSENMVLSSSIGIGVQQFDINLSDLVTVKDGDPLARRNIYSSKFDARFGIAGRINNKYYFGLSFDNILSLYTNKDSYSNQVPATFRKINLYAIMGANLPIQGNLMLTPTFLFIKNMGGITSIDVNAQILMNRSLAFGIGFRQRIEEVSTITEDNGRSLTQSIIRPMLSYQLNNAKNSIKIGYLYNFNASSSVGLNVGTHDISLAFIIP</sequence>
<gene>
    <name evidence="2" type="ORF">EZJ43_07270</name>
</gene>
<organism evidence="2 3">
    <name type="scientific">Pedobacter changchengzhani</name>
    <dbReference type="NCBI Taxonomy" id="2529274"/>
    <lineage>
        <taxon>Bacteria</taxon>
        <taxon>Pseudomonadati</taxon>
        <taxon>Bacteroidota</taxon>
        <taxon>Sphingobacteriia</taxon>
        <taxon>Sphingobacteriales</taxon>
        <taxon>Sphingobacteriaceae</taxon>
        <taxon>Pedobacter</taxon>
    </lineage>
</organism>
<keyword evidence="3" id="KW-1185">Reference proteome</keyword>
<comment type="caution">
    <text evidence="2">The sequence shown here is derived from an EMBL/GenBank/DDBJ whole genome shotgun (WGS) entry which is preliminary data.</text>
</comment>
<dbReference type="OrthoDB" id="757501at2"/>
<dbReference type="InterPro" id="IPR019861">
    <property type="entry name" value="PorP/SprF_Bacteroidetes"/>
</dbReference>
<reference evidence="2 3" key="1">
    <citation type="submission" date="2019-02" db="EMBL/GenBank/DDBJ databases">
        <title>Pedobacter sp. nov., a novel speices isolated from soil of pinguins habitat in Antarcitica.</title>
        <authorList>
            <person name="He R.-H."/>
        </authorList>
    </citation>
    <scope>NUCLEOTIDE SEQUENCE [LARGE SCALE GENOMIC DNA]</scope>
    <source>
        <strain evidence="2 3">E01020</strain>
    </source>
</reference>